<proteinExistence type="predicted"/>
<protein>
    <submittedName>
        <fullName evidence="2">Uncharacterized protein</fullName>
    </submittedName>
</protein>
<organism evidence="2 3">
    <name type="scientific">Mikania micrantha</name>
    <name type="common">bitter vine</name>
    <dbReference type="NCBI Taxonomy" id="192012"/>
    <lineage>
        <taxon>Eukaryota</taxon>
        <taxon>Viridiplantae</taxon>
        <taxon>Streptophyta</taxon>
        <taxon>Embryophyta</taxon>
        <taxon>Tracheophyta</taxon>
        <taxon>Spermatophyta</taxon>
        <taxon>Magnoliopsida</taxon>
        <taxon>eudicotyledons</taxon>
        <taxon>Gunneridae</taxon>
        <taxon>Pentapetalae</taxon>
        <taxon>asterids</taxon>
        <taxon>campanulids</taxon>
        <taxon>Asterales</taxon>
        <taxon>Asteraceae</taxon>
        <taxon>Asteroideae</taxon>
        <taxon>Heliantheae alliance</taxon>
        <taxon>Eupatorieae</taxon>
        <taxon>Mikania</taxon>
    </lineage>
</organism>
<evidence type="ECO:0000313" key="2">
    <source>
        <dbReference type="EMBL" id="KAD3337985.1"/>
    </source>
</evidence>
<dbReference type="Proteomes" id="UP000326396">
    <property type="component" value="Linkage Group LG6"/>
</dbReference>
<evidence type="ECO:0000313" key="3">
    <source>
        <dbReference type="Proteomes" id="UP000326396"/>
    </source>
</evidence>
<sequence length="243" mass="27426">MASEPVSKHESTFNFSSQKEESEDYHSARSTFGIRDAGANSLGDFGWEDKGKSHRDDQKDQWSSSMEKLCTRVGNFQFGDGGATVLNARNKIAVEKFRDLLHNRNKSRTFKHHLCKYCNQSSNSKNICKNRVLRSEFMVSGSEGKGGKHTWFVMEDVKATNEYVLDERKSEIKWKDVDHLDDISVMCEACSSPTLNHTELRPIEAFTALGQTYLALTTSKTSSSLTQLSFIPIEISQLPNDPN</sequence>
<evidence type="ECO:0000256" key="1">
    <source>
        <dbReference type="SAM" id="MobiDB-lite"/>
    </source>
</evidence>
<feature type="region of interest" description="Disordered" evidence="1">
    <location>
        <begin position="1"/>
        <end position="30"/>
    </location>
</feature>
<reference evidence="2 3" key="1">
    <citation type="submission" date="2019-05" db="EMBL/GenBank/DDBJ databases">
        <title>Mikania micrantha, genome provides insights into the molecular mechanism of rapid growth.</title>
        <authorList>
            <person name="Liu B."/>
        </authorList>
    </citation>
    <scope>NUCLEOTIDE SEQUENCE [LARGE SCALE GENOMIC DNA]</scope>
    <source>
        <strain evidence="2">NLD-2019</strain>
        <tissue evidence="2">Leaf</tissue>
    </source>
</reference>
<gene>
    <name evidence="2" type="ORF">E3N88_33506</name>
</gene>
<name>A0A5N6MBG5_9ASTR</name>
<comment type="caution">
    <text evidence="2">The sequence shown here is derived from an EMBL/GenBank/DDBJ whole genome shotgun (WGS) entry which is preliminary data.</text>
</comment>
<feature type="compositionally biased region" description="Basic and acidic residues" evidence="1">
    <location>
        <begin position="1"/>
        <end position="11"/>
    </location>
</feature>
<dbReference type="EMBL" id="SZYD01000016">
    <property type="protein sequence ID" value="KAD3337985.1"/>
    <property type="molecule type" value="Genomic_DNA"/>
</dbReference>
<keyword evidence="3" id="KW-1185">Reference proteome</keyword>
<dbReference type="AlphaFoldDB" id="A0A5N6MBG5"/>
<feature type="compositionally biased region" description="Basic and acidic residues" evidence="1">
    <location>
        <begin position="18"/>
        <end position="27"/>
    </location>
</feature>
<accession>A0A5N6MBG5</accession>